<name>A0AC35GV89_9BILA</name>
<dbReference type="WBParaSite" id="PS1159_v2.g8900.t1">
    <property type="protein sequence ID" value="PS1159_v2.g8900.t1"/>
    <property type="gene ID" value="PS1159_v2.g8900"/>
</dbReference>
<reference evidence="2" key="1">
    <citation type="submission" date="2022-11" db="UniProtKB">
        <authorList>
            <consortium name="WormBaseParasite"/>
        </authorList>
    </citation>
    <scope>IDENTIFICATION</scope>
</reference>
<accession>A0AC35GV89</accession>
<proteinExistence type="predicted"/>
<organism evidence="1 2">
    <name type="scientific">Panagrolaimus sp. PS1159</name>
    <dbReference type="NCBI Taxonomy" id="55785"/>
    <lineage>
        <taxon>Eukaryota</taxon>
        <taxon>Metazoa</taxon>
        <taxon>Ecdysozoa</taxon>
        <taxon>Nematoda</taxon>
        <taxon>Chromadorea</taxon>
        <taxon>Rhabditida</taxon>
        <taxon>Tylenchina</taxon>
        <taxon>Panagrolaimomorpha</taxon>
        <taxon>Panagrolaimoidea</taxon>
        <taxon>Panagrolaimidae</taxon>
        <taxon>Panagrolaimus</taxon>
    </lineage>
</organism>
<protein>
    <submittedName>
        <fullName evidence="2">Uncharacterized protein</fullName>
    </submittedName>
</protein>
<evidence type="ECO:0000313" key="1">
    <source>
        <dbReference type="Proteomes" id="UP000887580"/>
    </source>
</evidence>
<sequence>MNKTENKAVHSCRSSSNAPIWNLQESPSTADPSVFQRFPTLSLVYGPPPQYSLMDVHPLFAAPVDVVAPPQQANGNNVGNNHSAESSPSTSRANSLKVPPSHKCITLWEPIILKQEWTIVNFAKAIDLAAPGVCVRSRAFCDESMPDIHWQLCLYPGGKREENQNNVSLFLKMSSATPREYTVRAEYRFYFIDEGGIARFSNVNVGDFKVKPQKGSHSWGLRNIPKAKVQPCLRQDGSLQIVCQIELLPEVNRLRTLELVAGNGIDSNAVSKSYLSNIDAMRDDESVDCKIICKGQEFEAHKFLLCSHSQVFKAMFKHDTIERQESKINITDTTPKAIEHMLHYLYSSKLSEVFPYEDAADVIQLADKYDMEPLKILVQRRLADQLTISNLCDIFHIAHLHNADQLMESCIPVAVVNSVHLIDSEEFKALKKHYPDVANQLLEKVVTYKGESNRTTNPYTPPNKRLRLNDLNRYSFNGNLNNGHHRFVFQP</sequence>
<evidence type="ECO:0000313" key="2">
    <source>
        <dbReference type="WBParaSite" id="PS1159_v2.g8900.t1"/>
    </source>
</evidence>
<dbReference type="Proteomes" id="UP000887580">
    <property type="component" value="Unplaced"/>
</dbReference>